<dbReference type="SUPFAM" id="SSF51182">
    <property type="entry name" value="RmlC-like cupins"/>
    <property type="match status" value="1"/>
</dbReference>
<dbReference type="InterPro" id="IPR050807">
    <property type="entry name" value="TransReg_Diox_bact_type"/>
</dbReference>
<dbReference type="PROSITE" id="PS50943">
    <property type="entry name" value="HTH_CROC1"/>
    <property type="match status" value="1"/>
</dbReference>
<protein>
    <submittedName>
        <fullName evidence="3">XRE family transcriptional regulator</fullName>
    </submittedName>
</protein>
<dbReference type="Gene3D" id="1.10.260.40">
    <property type="entry name" value="lambda repressor-like DNA-binding domains"/>
    <property type="match status" value="1"/>
</dbReference>
<dbReference type="InterPro" id="IPR010982">
    <property type="entry name" value="Lambda_DNA-bd_dom_sf"/>
</dbReference>
<dbReference type="InterPro" id="IPR014710">
    <property type="entry name" value="RmlC-like_jellyroll"/>
</dbReference>
<sequence length="187" mass="20379">MEQQDADLTLRLAERLKRLRGEHGLSLQQLAARSGVSRATLSRLENAEVSPTAEALGRLCAAYGLPISRLMTMVEDDWRPHMKRGEQPVWTDPDAGFVRRSVSPPARGLAAEVIECELAPGAEIAYPSPPVAGLEHHLVMLEGALEIEHENGAWRLGPGDCLRYRLHGASAFRTPAGSGARYILVVV</sequence>
<proteinExistence type="predicted"/>
<dbReference type="OrthoDB" id="189170at2"/>
<dbReference type="InterPro" id="IPR001387">
    <property type="entry name" value="Cro/C1-type_HTH"/>
</dbReference>
<comment type="caution">
    <text evidence="3">The sequence shown here is derived from an EMBL/GenBank/DDBJ whole genome shotgun (WGS) entry which is preliminary data.</text>
</comment>
<dbReference type="EMBL" id="PHIG01000012">
    <property type="protein sequence ID" value="PJK30899.1"/>
    <property type="molecule type" value="Genomic_DNA"/>
</dbReference>
<keyword evidence="1" id="KW-0238">DNA-binding</keyword>
<dbReference type="GO" id="GO:0005829">
    <property type="term" value="C:cytosol"/>
    <property type="evidence" value="ECO:0007669"/>
    <property type="project" value="TreeGrafter"/>
</dbReference>
<keyword evidence="4" id="KW-1185">Reference proteome</keyword>
<accession>A0A2M9G596</accession>
<evidence type="ECO:0000259" key="2">
    <source>
        <dbReference type="PROSITE" id="PS50943"/>
    </source>
</evidence>
<organism evidence="3 4">
    <name type="scientific">Minwuia thermotolerans</name>
    <dbReference type="NCBI Taxonomy" id="2056226"/>
    <lineage>
        <taxon>Bacteria</taxon>
        <taxon>Pseudomonadati</taxon>
        <taxon>Pseudomonadota</taxon>
        <taxon>Alphaproteobacteria</taxon>
        <taxon>Minwuiales</taxon>
        <taxon>Minwuiaceae</taxon>
        <taxon>Minwuia</taxon>
    </lineage>
</organism>
<dbReference type="Gene3D" id="2.60.120.10">
    <property type="entry name" value="Jelly Rolls"/>
    <property type="match status" value="1"/>
</dbReference>
<gene>
    <name evidence="3" type="ORF">CVT23_04315</name>
</gene>
<dbReference type="AlphaFoldDB" id="A0A2M9G596"/>
<dbReference type="Pfam" id="PF13560">
    <property type="entry name" value="HTH_31"/>
    <property type="match status" value="1"/>
</dbReference>
<dbReference type="PANTHER" id="PTHR46797">
    <property type="entry name" value="HTH-TYPE TRANSCRIPTIONAL REGULATOR"/>
    <property type="match status" value="1"/>
</dbReference>
<dbReference type="Proteomes" id="UP000229498">
    <property type="component" value="Unassembled WGS sequence"/>
</dbReference>
<reference evidence="3 4" key="1">
    <citation type="submission" date="2017-11" db="EMBL/GenBank/DDBJ databases">
        <title>Draft genome sequence of Rhizobiales bacterium SY3-13.</title>
        <authorList>
            <person name="Sun C."/>
        </authorList>
    </citation>
    <scope>NUCLEOTIDE SEQUENCE [LARGE SCALE GENOMIC DNA]</scope>
    <source>
        <strain evidence="3 4">SY3-13</strain>
    </source>
</reference>
<feature type="domain" description="HTH cro/C1-type" evidence="2">
    <location>
        <begin position="16"/>
        <end position="70"/>
    </location>
</feature>
<dbReference type="GO" id="GO:0003700">
    <property type="term" value="F:DNA-binding transcription factor activity"/>
    <property type="evidence" value="ECO:0007669"/>
    <property type="project" value="TreeGrafter"/>
</dbReference>
<dbReference type="SUPFAM" id="SSF47413">
    <property type="entry name" value="lambda repressor-like DNA-binding domains"/>
    <property type="match status" value="1"/>
</dbReference>
<evidence type="ECO:0000313" key="3">
    <source>
        <dbReference type="EMBL" id="PJK30899.1"/>
    </source>
</evidence>
<name>A0A2M9G596_9PROT</name>
<dbReference type="CDD" id="cd00093">
    <property type="entry name" value="HTH_XRE"/>
    <property type="match status" value="1"/>
</dbReference>
<dbReference type="RefSeq" id="WP_109792190.1">
    <property type="nucleotide sequence ID" value="NZ_PHIG01000012.1"/>
</dbReference>
<dbReference type="GO" id="GO:0003677">
    <property type="term" value="F:DNA binding"/>
    <property type="evidence" value="ECO:0007669"/>
    <property type="project" value="UniProtKB-KW"/>
</dbReference>
<evidence type="ECO:0000256" key="1">
    <source>
        <dbReference type="ARBA" id="ARBA00023125"/>
    </source>
</evidence>
<dbReference type="SMART" id="SM00530">
    <property type="entry name" value="HTH_XRE"/>
    <property type="match status" value="1"/>
</dbReference>
<dbReference type="InterPro" id="IPR011051">
    <property type="entry name" value="RmlC_Cupin_sf"/>
</dbReference>
<evidence type="ECO:0000313" key="4">
    <source>
        <dbReference type="Proteomes" id="UP000229498"/>
    </source>
</evidence>
<dbReference type="PANTHER" id="PTHR46797:SF10">
    <property type="entry name" value="BLR1115 PROTEIN"/>
    <property type="match status" value="1"/>
</dbReference>
<dbReference type="CDD" id="cd02209">
    <property type="entry name" value="cupin_XRE_C"/>
    <property type="match status" value="1"/>
</dbReference>